<feature type="compositionally biased region" description="Basic and acidic residues" evidence="10">
    <location>
        <begin position="142"/>
        <end position="152"/>
    </location>
</feature>
<dbReference type="GO" id="GO:0005886">
    <property type="term" value="C:plasma membrane"/>
    <property type="evidence" value="ECO:0007669"/>
    <property type="project" value="TreeGrafter"/>
</dbReference>
<evidence type="ECO:0000256" key="6">
    <source>
        <dbReference type="ARBA" id="ARBA00022692"/>
    </source>
</evidence>
<dbReference type="PROSITE" id="PS50109">
    <property type="entry name" value="HIS_KIN"/>
    <property type="match status" value="1"/>
</dbReference>
<organism evidence="13 14">
    <name type="scientific">Achromobacter piechaudii</name>
    <dbReference type="NCBI Taxonomy" id="72556"/>
    <lineage>
        <taxon>Bacteria</taxon>
        <taxon>Pseudomonadati</taxon>
        <taxon>Pseudomonadota</taxon>
        <taxon>Betaproteobacteria</taxon>
        <taxon>Burkholderiales</taxon>
        <taxon>Alcaligenaceae</taxon>
        <taxon>Achromobacter</taxon>
    </lineage>
</organism>
<evidence type="ECO:0000256" key="1">
    <source>
        <dbReference type="ARBA" id="ARBA00000085"/>
    </source>
</evidence>
<dbReference type="SMART" id="SM00387">
    <property type="entry name" value="HATPase_c"/>
    <property type="match status" value="1"/>
</dbReference>
<evidence type="ECO:0000256" key="7">
    <source>
        <dbReference type="ARBA" id="ARBA00022777"/>
    </source>
</evidence>
<evidence type="ECO:0000259" key="12">
    <source>
        <dbReference type="PROSITE" id="PS50109"/>
    </source>
</evidence>
<comment type="subcellular location">
    <subcellularLocation>
        <location evidence="2">Membrane</location>
    </subcellularLocation>
</comment>
<dbReference type="InterPro" id="IPR005467">
    <property type="entry name" value="His_kinase_dom"/>
</dbReference>
<evidence type="ECO:0000256" key="4">
    <source>
        <dbReference type="ARBA" id="ARBA00022553"/>
    </source>
</evidence>
<sequence>MKSSRPRMLGSLRLRLLAGTLAWILVSVGLAGWGLASLFRQHITQQLQAELTLHLNQLTAAVNVDADGRPSVDPPLSDPRLEQPLSGLYWQVDRLADGGRPAAIGVARSRSLWDQTLKAPTASSARDPAGASQASDASVADASERASVRDGRNGNPSGDQAFDIAGPAGRGLAALARVLKPAEDNAPTLRLIVAADRRVLAEPIGRFNYMLAIALGALAIGLTAAAVVQVVVGLRPLARLRQQLASQQAGGSRIEGRFPSEIQPLVDDFNKVLAMNAEIVQRARTQAGNLAHAVKTPLTILSNAASRDANVPAPLVQEQVAMANRQIDYHLARARAAASSGAADGHAPLQAAAEGLVRVMQRLYAQRALRITMEGFAPTQAIRGEPQDLQEMLGNLLDNACKWARGQVRMSVEAAGEGRWRVHIDDDGPGIDDHARERIFLRGVRMDEQQPGSGLGLDIVRDLANTYGGDVRASPSPLGGLRVSLTLPQA</sequence>
<keyword evidence="7 13" id="KW-0418">Kinase</keyword>
<comment type="catalytic activity">
    <reaction evidence="1">
        <text>ATP + protein L-histidine = ADP + protein N-phospho-L-histidine.</text>
        <dbReference type="EC" id="2.7.13.3"/>
    </reaction>
</comment>
<protein>
    <recommendedName>
        <fullName evidence="3">histidine kinase</fullName>
        <ecNumber evidence="3">2.7.13.3</ecNumber>
    </recommendedName>
</protein>
<evidence type="ECO:0000256" key="9">
    <source>
        <dbReference type="ARBA" id="ARBA00023136"/>
    </source>
</evidence>
<dbReference type="PANTHER" id="PTHR45436">
    <property type="entry name" value="SENSOR HISTIDINE KINASE YKOH"/>
    <property type="match status" value="1"/>
</dbReference>
<keyword evidence="6 11" id="KW-0812">Transmembrane</keyword>
<dbReference type="InterPro" id="IPR050428">
    <property type="entry name" value="TCS_sensor_his_kinase"/>
</dbReference>
<evidence type="ECO:0000256" key="10">
    <source>
        <dbReference type="SAM" id="MobiDB-lite"/>
    </source>
</evidence>
<feature type="compositionally biased region" description="Low complexity" evidence="10">
    <location>
        <begin position="129"/>
        <end position="141"/>
    </location>
</feature>
<keyword evidence="8 11" id="KW-1133">Transmembrane helix</keyword>
<dbReference type="EC" id="2.7.13.3" evidence="3"/>
<evidence type="ECO:0000256" key="11">
    <source>
        <dbReference type="SAM" id="Phobius"/>
    </source>
</evidence>
<dbReference type="PANTHER" id="PTHR45436:SF5">
    <property type="entry name" value="SENSOR HISTIDINE KINASE TRCS"/>
    <property type="match status" value="1"/>
</dbReference>
<gene>
    <name evidence="13" type="primary">sasA_1</name>
    <name evidence="13" type="ORF">LMG1861_00302</name>
</gene>
<keyword evidence="4" id="KW-0597">Phosphoprotein</keyword>
<dbReference type="RefSeq" id="WP_175127461.1">
    <property type="nucleotide sequence ID" value="NZ_CADILD010000001.1"/>
</dbReference>
<evidence type="ECO:0000256" key="2">
    <source>
        <dbReference type="ARBA" id="ARBA00004370"/>
    </source>
</evidence>
<evidence type="ECO:0000256" key="8">
    <source>
        <dbReference type="ARBA" id="ARBA00022989"/>
    </source>
</evidence>
<dbReference type="InterPro" id="IPR003594">
    <property type="entry name" value="HATPase_dom"/>
</dbReference>
<dbReference type="InterPro" id="IPR004358">
    <property type="entry name" value="Sig_transdc_His_kin-like_C"/>
</dbReference>
<dbReference type="GO" id="GO:0000160">
    <property type="term" value="P:phosphorelay signal transduction system"/>
    <property type="evidence" value="ECO:0007669"/>
    <property type="project" value="TreeGrafter"/>
</dbReference>
<accession>A0A6S7BXR3</accession>
<dbReference type="PRINTS" id="PR00344">
    <property type="entry name" value="BCTRLSENSOR"/>
</dbReference>
<dbReference type="AlphaFoldDB" id="A0A6S7BXR3"/>
<keyword evidence="5 13" id="KW-0808">Transferase</keyword>
<dbReference type="Pfam" id="PF02518">
    <property type="entry name" value="HATPase_c"/>
    <property type="match status" value="1"/>
</dbReference>
<dbReference type="GO" id="GO:0004673">
    <property type="term" value="F:protein histidine kinase activity"/>
    <property type="evidence" value="ECO:0007669"/>
    <property type="project" value="UniProtKB-EC"/>
</dbReference>
<evidence type="ECO:0000313" key="13">
    <source>
        <dbReference type="EMBL" id="CAB3821902.1"/>
    </source>
</evidence>
<dbReference type="EMBL" id="CADILD010000001">
    <property type="protein sequence ID" value="CAB3821902.1"/>
    <property type="molecule type" value="Genomic_DNA"/>
</dbReference>
<evidence type="ECO:0000256" key="3">
    <source>
        <dbReference type="ARBA" id="ARBA00012438"/>
    </source>
</evidence>
<proteinExistence type="predicted"/>
<dbReference type="InterPro" id="IPR036890">
    <property type="entry name" value="HATPase_C_sf"/>
</dbReference>
<evidence type="ECO:0000313" key="14">
    <source>
        <dbReference type="Proteomes" id="UP000494105"/>
    </source>
</evidence>
<dbReference type="SUPFAM" id="SSF55874">
    <property type="entry name" value="ATPase domain of HSP90 chaperone/DNA topoisomerase II/histidine kinase"/>
    <property type="match status" value="1"/>
</dbReference>
<evidence type="ECO:0000256" key="5">
    <source>
        <dbReference type="ARBA" id="ARBA00022679"/>
    </source>
</evidence>
<dbReference type="Gene3D" id="3.30.565.10">
    <property type="entry name" value="Histidine kinase-like ATPase, C-terminal domain"/>
    <property type="match status" value="1"/>
</dbReference>
<feature type="region of interest" description="Disordered" evidence="10">
    <location>
        <begin position="118"/>
        <end position="163"/>
    </location>
</feature>
<reference evidence="13 14" key="1">
    <citation type="submission" date="2020-04" db="EMBL/GenBank/DDBJ databases">
        <authorList>
            <person name="De Canck E."/>
        </authorList>
    </citation>
    <scope>NUCLEOTIDE SEQUENCE [LARGE SCALE GENOMIC DNA]</scope>
    <source>
        <strain evidence="13 14">LMG 1861</strain>
    </source>
</reference>
<feature type="transmembrane region" description="Helical" evidence="11">
    <location>
        <begin position="209"/>
        <end position="234"/>
    </location>
</feature>
<feature type="domain" description="Histidine kinase" evidence="12">
    <location>
        <begin position="289"/>
        <end position="490"/>
    </location>
</feature>
<dbReference type="Proteomes" id="UP000494105">
    <property type="component" value="Unassembled WGS sequence"/>
</dbReference>
<keyword evidence="9 11" id="KW-0472">Membrane</keyword>
<name>A0A6S7BXR3_9BURK</name>